<dbReference type="AlphaFoldDB" id="A0ABD0BJH6"/>
<comment type="caution">
    <text evidence="1">The sequence shown here is derived from an EMBL/GenBank/DDBJ whole genome shotgun (WGS) entry which is preliminary data.</text>
</comment>
<sequence length="64" mass="7094">MRSLLLTAPPFTTSDKSVDTSLDVSLLYGSEYTFPWTDTHLRDGGKGRGIIMSINQVVKVFTDN</sequence>
<dbReference type="EMBL" id="BQFY01000001">
    <property type="protein sequence ID" value="GJJ81381.1"/>
    <property type="molecule type" value="Genomic_DNA"/>
</dbReference>
<evidence type="ECO:0000313" key="2">
    <source>
        <dbReference type="Proteomes" id="UP001050241"/>
    </source>
</evidence>
<evidence type="ECO:0000313" key="1">
    <source>
        <dbReference type="EMBL" id="GJJ81381.1"/>
    </source>
</evidence>
<accession>A0ABD0BJH6</accession>
<reference evidence="1" key="1">
    <citation type="submission" date="2021-11" db="EMBL/GenBank/DDBJ databases">
        <title>WGS analysis for carbapenemase-producing Enterobacterales outbreak in a University Hospital, Japan.</title>
        <authorList>
            <person name="Tukada M."/>
            <person name="Miyazaki T."/>
            <person name="Aoki K."/>
            <person name="Yoshizawa S."/>
            <person name="Ishii Y."/>
            <person name="Tateda K."/>
        </authorList>
    </citation>
    <scope>NUCLEOTIDE SEQUENCE</scope>
    <source>
        <strain evidence="1">TUM16652</strain>
    </source>
</reference>
<name>A0ABD0BJH6_ENTCL</name>
<dbReference type="Proteomes" id="UP001050241">
    <property type="component" value="Unassembled WGS sequence"/>
</dbReference>
<protein>
    <submittedName>
        <fullName evidence="1">Uncharacterized protein</fullName>
    </submittedName>
</protein>
<organism evidence="1 2">
    <name type="scientific">Enterobacter cloacae</name>
    <dbReference type="NCBI Taxonomy" id="550"/>
    <lineage>
        <taxon>Bacteria</taxon>
        <taxon>Pseudomonadati</taxon>
        <taxon>Pseudomonadota</taxon>
        <taxon>Gammaproteobacteria</taxon>
        <taxon>Enterobacterales</taxon>
        <taxon>Enterobacteriaceae</taxon>
        <taxon>Enterobacter</taxon>
        <taxon>Enterobacter cloacae complex</taxon>
    </lineage>
</organism>
<proteinExistence type="predicted"/>
<gene>
    <name evidence="1" type="ORF">TUM16652_00800</name>
</gene>